<reference evidence="1" key="1">
    <citation type="submission" date="2022-02" db="EMBL/GenBank/DDBJ databases">
        <title>Characterization of Tn125 harboring carbapenem-resistant Acinetobacter bereziniae clinical isolates.</title>
        <authorList>
            <person name="Wong N.-K."/>
            <person name="Pan Q."/>
        </authorList>
    </citation>
    <scope>NUCLEOTIDE SEQUENCE</scope>
    <source>
        <strain evidence="1">GD03393</strain>
    </source>
</reference>
<gene>
    <name evidence="1" type="ORF">I9054_011255</name>
</gene>
<dbReference type="EMBL" id="CP092085">
    <property type="protein sequence ID" value="UUN95964.1"/>
    <property type="molecule type" value="Genomic_DNA"/>
</dbReference>
<proteinExistence type="predicted"/>
<protein>
    <submittedName>
        <fullName evidence="1">Uncharacterized protein</fullName>
    </submittedName>
</protein>
<accession>A0A8I1AGK5</accession>
<dbReference type="Proteomes" id="UP000644140">
    <property type="component" value="Chromosome"/>
</dbReference>
<evidence type="ECO:0000313" key="1">
    <source>
        <dbReference type="EMBL" id="UUN95964.1"/>
    </source>
</evidence>
<name>A0A8I1AGK5_ACIBZ</name>
<evidence type="ECO:0000313" key="2">
    <source>
        <dbReference type="Proteomes" id="UP000644140"/>
    </source>
</evidence>
<organism evidence="1 2">
    <name type="scientific">Acinetobacter bereziniae</name>
    <name type="common">Acinetobacter genomosp. 10</name>
    <dbReference type="NCBI Taxonomy" id="106648"/>
    <lineage>
        <taxon>Bacteria</taxon>
        <taxon>Pseudomonadati</taxon>
        <taxon>Pseudomonadota</taxon>
        <taxon>Gammaproteobacteria</taxon>
        <taxon>Moraxellales</taxon>
        <taxon>Moraxellaceae</taxon>
        <taxon>Acinetobacter</taxon>
    </lineage>
</organism>
<dbReference type="RefSeq" id="WP_198114809.1">
    <property type="nucleotide sequence ID" value="NZ_CP066121.1"/>
</dbReference>
<dbReference type="AlphaFoldDB" id="A0A8I1AGK5"/>
<sequence length="144" mass="16746">MFTGLINNPKALKWLFYTVFIAFLPILIRLIIWLFGNFPNFAVYSISDIYLFSLIVHLSVLHELRHITDIELLQWSEKFITLSEVFMIITMIFILCAFLNEAGKNFHEYALLGMAIFFAFVSFIIGINVFYKICCQIPNSSTDL</sequence>